<evidence type="ECO:0000256" key="1">
    <source>
        <dbReference type="SAM" id="MobiDB-lite"/>
    </source>
</evidence>
<feature type="compositionally biased region" description="Polar residues" evidence="1">
    <location>
        <begin position="357"/>
        <end position="377"/>
    </location>
</feature>
<dbReference type="EMBL" id="QEAM01000579">
    <property type="protein sequence ID" value="TPX38737.1"/>
    <property type="molecule type" value="Genomic_DNA"/>
</dbReference>
<organism evidence="3 4">
    <name type="scientific">Synchytrium endobioticum</name>
    <dbReference type="NCBI Taxonomy" id="286115"/>
    <lineage>
        <taxon>Eukaryota</taxon>
        <taxon>Fungi</taxon>
        <taxon>Fungi incertae sedis</taxon>
        <taxon>Chytridiomycota</taxon>
        <taxon>Chytridiomycota incertae sedis</taxon>
        <taxon>Chytridiomycetes</taxon>
        <taxon>Synchytriales</taxon>
        <taxon>Synchytriaceae</taxon>
        <taxon>Synchytrium</taxon>
    </lineage>
</organism>
<evidence type="ECO:0000256" key="2">
    <source>
        <dbReference type="SAM" id="SignalP"/>
    </source>
</evidence>
<feature type="compositionally biased region" description="Basic and acidic residues" evidence="1">
    <location>
        <begin position="519"/>
        <end position="540"/>
    </location>
</feature>
<proteinExistence type="predicted"/>
<protein>
    <recommendedName>
        <fullName evidence="5">Secreted protein</fullName>
    </recommendedName>
</protein>
<evidence type="ECO:0000313" key="4">
    <source>
        <dbReference type="Proteomes" id="UP000320475"/>
    </source>
</evidence>
<dbReference type="VEuPathDB" id="FungiDB:SeMB42_g01726"/>
<accession>A0A507CCF9</accession>
<comment type="caution">
    <text evidence="3">The sequence shown here is derived from an EMBL/GenBank/DDBJ whole genome shotgun (WGS) entry which is preliminary data.</text>
</comment>
<feature type="signal peptide" evidence="2">
    <location>
        <begin position="1"/>
        <end position="23"/>
    </location>
</feature>
<name>A0A507CCF9_9FUNG</name>
<evidence type="ECO:0000313" key="3">
    <source>
        <dbReference type="EMBL" id="TPX38737.1"/>
    </source>
</evidence>
<feature type="chain" id="PRO_5021509112" description="Secreted protein" evidence="2">
    <location>
        <begin position="24"/>
        <end position="540"/>
    </location>
</feature>
<feature type="region of interest" description="Disordered" evidence="1">
    <location>
        <begin position="509"/>
        <end position="540"/>
    </location>
</feature>
<keyword evidence="2" id="KW-0732">Signal</keyword>
<gene>
    <name evidence="3" type="ORF">SeLEV6574_g07662</name>
</gene>
<dbReference type="Proteomes" id="UP000320475">
    <property type="component" value="Unassembled WGS sequence"/>
</dbReference>
<sequence length="540" mass="60711">MSRLSKIHIVILIVVFLVHCIQAADDSKNEKKKMKTLSGFLMKKRAGAVKAKTAQTDKGLLTEADLHHLSQYLKKRLAYVPKKSPLSLGQLSHDPDPERSIEWLTYVMEYNAYQYERYKALYVKVSKTILHYAGPGHTLCSTKRSNSLWRYSRKFAQLMKSHLSLEVRYAIVLGEMAPHFQTVATTQDEEAHDLEWKILAKELREERVALVDRVLAMRANKVSVSHKDATDDSVLGLKYSPLSPEELSMEPTPDMSDERLRYVMEYNALMFDKYRFKSAQLTKVLDDVPMTPEFRHGLENQQEQVRAMMESYLSTEHKYAEKLRQTAPHARLDSEEDYPQTPDLVNTDGEGTEASEPVSTSDVHAPVASSTCVNSEGQIELDLDGPPLKLPTGSDGPSNLLPSAHDNDQSPLGSQALNGPADMSRPCEPPDPIQDTDAGDGVWDIVLDDITELPNIADDFGTPVCVPRPTYDVHLSPVVHDAESGISAHSVRTNGKRPVFSINRPQKRTRSGQYFADSGRAEERRVQSPDRTRRLMTEII</sequence>
<reference evidence="3 4" key="1">
    <citation type="journal article" date="2019" name="Sci. Rep.">
        <title>Comparative genomics of chytrid fungi reveal insights into the obligate biotrophic and pathogenic lifestyle of Synchytrium endobioticum.</title>
        <authorList>
            <person name="van de Vossenberg B.T.L.H."/>
            <person name="Warris S."/>
            <person name="Nguyen H.D.T."/>
            <person name="van Gent-Pelzer M.P.E."/>
            <person name="Joly D.L."/>
            <person name="van de Geest H.C."/>
            <person name="Bonants P.J.M."/>
            <person name="Smith D.S."/>
            <person name="Levesque C.A."/>
            <person name="van der Lee T.A.J."/>
        </authorList>
    </citation>
    <scope>NUCLEOTIDE SEQUENCE [LARGE SCALE GENOMIC DNA]</scope>
    <source>
        <strain evidence="3 4">LEV6574</strain>
    </source>
</reference>
<dbReference type="AlphaFoldDB" id="A0A507CCF9"/>
<evidence type="ECO:0008006" key="5">
    <source>
        <dbReference type="Google" id="ProtNLM"/>
    </source>
</evidence>
<feature type="region of interest" description="Disordered" evidence="1">
    <location>
        <begin position="329"/>
        <end position="439"/>
    </location>
</feature>